<comment type="caution">
    <text evidence="2">The sequence shown here is derived from an EMBL/GenBank/DDBJ whole genome shotgun (WGS) entry which is preliminary data.</text>
</comment>
<evidence type="ECO:0000313" key="3">
    <source>
        <dbReference type="Proteomes" id="UP000265618"/>
    </source>
</evidence>
<gene>
    <name evidence="2" type="ORF">KIPB_000850</name>
</gene>
<feature type="region of interest" description="Disordered" evidence="1">
    <location>
        <begin position="388"/>
        <end position="455"/>
    </location>
</feature>
<sequence>MGEWKIPSLQDALPGLMVALAAAPPGAMLDYKQELHSLLSLLSVRLRHTFHAQPTRQALSAVFSVSLPYDKEYCDKWNTVIKTIAANPVAAPFLCAPSGPEGSIWPREVLRTQRRDSLLAIPGMGLDREAEAWVCVKALGDSALCHPFSALCLTDTEPTTLLRLASLVGGSGAAVVGGMVLCGLRPPSKALETSPPPFLLPSYMSEGKHMRVEGVEDGTLVRVGVRVGFRPEGSVLVIHPGTQRGVVVTSGAQPIDDGEEGERRRLASQINLGRHVLPDSAHPPSGDAALPSRLVMEAVPVTEPLDVAKEVMCRDSVSGGRPNPLPIPIGSQPPRVAIISPSPSPEPMAAPVVVAKAAPEAEAETTVLTQEDETVMDETVMDETVIDASELTEMPSLYEGESVLSGKRPRHRTPEEKAQREREKAERRARRKAEKKARKRAREGESVGTPAKRVK</sequence>
<reference evidence="2 3" key="1">
    <citation type="journal article" date="2018" name="PLoS ONE">
        <title>The draft genome of Kipferlia bialata reveals reductive genome evolution in fornicate parasites.</title>
        <authorList>
            <person name="Tanifuji G."/>
            <person name="Takabayashi S."/>
            <person name="Kume K."/>
            <person name="Takagi M."/>
            <person name="Nakayama T."/>
            <person name="Kamikawa R."/>
            <person name="Inagaki Y."/>
            <person name="Hashimoto T."/>
        </authorList>
    </citation>
    <scope>NUCLEOTIDE SEQUENCE [LARGE SCALE GENOMIC DNA]</scope>
    <source>
        <strain evidence="2">NY0173</strain>
    </source>
</reference>
<organism evidence="2 3">
    <name type="scientific">Kipferlia bialata</name>
    <dbReference type="NCBI Taxonomy" id="797122"/>
    <lineage>
        <taxon>Eukaryota</taxon>
        <taxon>Metamonada</taxon>
        <taxon>Carpediemonas-like organisms</taxon>
        <taxon>Kipferlia</taxon>
    </lineage>
</organism>
<evidence type="ECO:0000313" key="2">
    <source>
        <dbReference type="EMBL" id="GIQ80104.1"/>
    </source>
</evidence>
<feature type="compositionally biased region" description="Basic residues" evidence="1">
    <location>
        <begin position="427"/>
        <end position="441"/>
    </location>
</feature>
<dbReference type="AlphaFoldDB" id="A0A9K3CR66"/>
<dbReference type="EMBL" id="BDIP01000105">
    <property type="protein sequence ID" value="GIQ80104.1"/>
    <property type="molecule type" value="Genomic_DNA"/>
</dbReference>
<keyword evidence="3" id="KW-1185">Reference proteome</keyword>
<dbReference type="Proteomes" id="UP000265618">
    <property type="component" value="Unassembled WGS sequence"/>
</dbReference>
<name>A0A9K3CR66_9EUKA</name>
<feature type="region of interest" description="Disordered" evidence="1">
    <location>
        <begin position="316"/>
        <end position="335"/>
    </location>
</feature>
<feature type="compositionally biased region" description="Basic and acidic residues" evidence="1">
    <location>
        <begin position="412"/>
        <end position="426"/>
    </location>
</feature>
<accession>A0A9K3CR66</accession>
<evidence type="ECO:0000256" key="1">
    <source>
        <dbReference type="SAM" id="MobiDB-lite"/>
    </source>
</evidence>
<protein>
    <submittedName>
        <fullName evidence="2">Uncharacterized protein</fullName>
    </submittedName>
</protein>
<proteinExistence type="predicted"/>